<evidence type="ECO:0000256" key="1">
    <source>
        <dbReference type="SAM" id="SignalP"/>
    </source>
</evidence>
<feature type="chain" id="PRO_5019400415" evidence="1">
    <location>
        <begin position="24"/>
        <end position="269"/>
    </location>
</feature>
<gene>
    <name evidence="3" type="ORF">Cdeb_01661</name>
</gene>
<keyword evidence="1" id="KW-0732">Signal</keyword>
<dbReference type="Pfam" id="PF12671">
    <property type="entry name" value="Amidase_6"/>
    <property type="match status" value="1"/>
</dbReference>
<dbReference type="AlphaFoldDB" id="A0A420VCS7"/>
<accession>A0A420VCS7</accession>
<dbReference type="InterPro" id="IPR024301">
    <property type="entry name" value="Amidase_6"/>
</dbReference>
<comment type="caution">
    <text evidence="3">The sequence shown here is derived from an EMBL/GenBank/DDBJ whole genome shotgun (WGS) entry which is preliminary data.</text>
</comment>
<dbReference type="Proteomes" id="UP000286235">
    <property type="component" value="Unassembled WGS sequence"/>
</dbReference>
<feature type="domain" description="Putative amidase" evidence="2">
    <location>
        <begin position="222"/>
        <end position="251"/>
    </location>
</feature>
<feature type="signal peptide" evidence="1">
    <location>
        <begin position="1"/>
        <end position="23"/>
    </location>
</feature>
<protein>
    <submittedName>
        <fullName evidence="3">Putative amidase domain</fullName>
    </submittedName>
</protein>
<dbReference type="RefSeq" id="WP_120669935.1">
    <property type="nucleotide sequence ID" value="NZ_AZRV01000045.1"/>
</dbReference>
<evidence type="ECO:0000313" key="3">
    <source>
        <dbReference type="EMBL" id="RKO61345.1"/>
    </source>
</evidence>
<keyword evidence="4" id="KW-1185">Reference proteome</keyword>
<name>A0A420VCS7_9BACI</name>
<reference evidence="3 4" key="1">
    <citation type="submission" date="2013-12" db="EMBL/GenBank/DDBJ databases">
        <title>Genome and proteome characterization of Caldibacillus debilis GB1 derived from a cellulolytic aero-tolerant co-culture.</title>
        <authorList>
            <person name="Wushke S.T."/>
            <person name="Zhang X."/>
            <person name="Fristensky B."/>
            <person name="Wilkins J.A."/>
            <person name="Levin D.B."/>
            <person name="Sparling R."/>
        </authorList>
    </citation>
    <scope>NUCLEOTIDE SEQUENCE [LARGE SCALE GENOMIC DNA]</scope>
    <source>
        <strain evidence="3 4">GB1</strain>
    </source>
</reference>
<dbReference type="EMBL" id="AZRV01000045">
    <property type="protein sequence ID" value="RKO61345.1"/>
    <property type="molecule type" value="Genomic_DNA"/>
</dbReference>
<organism evidence="3 4">
    <name type="scientific">Caldibacillus debilis GB1</name>
    <dbReference type="NCBI Taxonomy" id="1339248"/>
    <lineage>
        <taxon>Bacteria</taxon>
        <taxon>Bacillati</taxon>
        <taxon>Bacillota</taxon>
        <taxon>Bacilli</taxon>
        <taxon>Bacillales</taxon>
        <taxon>Bacillaceae</taxon>
        <taxon>Caldibacillus</taxon>
    </lineage>
</organism>
<evidence type="ECO:0000259" key="2">
    <source>
        <dbReference type="Pfam" id="PF12671"/>
    </source>
</evidence>
<sequence precursor="true">MKKLLLFISLFLLLALNYEPATAKAKYNDVNSEHIQTFIKDFLDRRTSSLTEAPKSHSLLKSSNGMIQESEAIFKNEITALAELELRKDVLKDWGESYTHHITEVNINSVEAKDDTLVVDIEEYTELYYKKITGEEPEYTAFVSDRQFYFEKTPTGEWKLISQRLVNPYGPVPINEPAGVTKEEMNSALELINTLNTKVDKEIRLMDSLKTASIPGIQATFNHTKARDYALKYWKNYNSKYRKFDNDCTNFYKPSNGCRRMDACKWFLS</sequence>
<proteinExistence type="predicted"/>
<evidence type="ECO:0000313" key="4">
    <source>
        <dbReference type="Proteomes" id="UP000286235"/>
    </source>
</evidence>